<dbReference type="SUPFAM" id="SSF56935">
    <property type="entry name" value="Porins"/>
    <property type="match status" value="1"/>
</dbReference>
<feature type="region of interest" description="Disordered" evidence="4">
    <location>
        <begin position="48"/>
        <end position="105"/>
    </location>
</feature>
<accession>A0A2A2M3G9</accession>
<reference evidence="5 6" key="1">
    <citation type="journal article" date="2017" name="Curr. Biol.">
        <title>Genome architecture and evolution of a unichromosomal asexual nematode.</title>
        <authorList>
            <person name="Fradin H."/>
            <person name="Zegar C."/>
            <person name="Gutwein M."/>
            <person name="Lucas J."/>
            <person name="Kovtun M."/>
            <person name="Corcoran D."/>
            <person name="Baugh L.R."/>
            <person name="Kiontke K."/>
            <person name="Gunsalus K."/>
            <person name="Fitch D.H."/>
            <person name="Piano F."/>
        </authorList>
    </citation>
    <scope>NUCLEOTIDE SEQUENCE [LARGE SCALE GENOMIC DNA]</scope>
    <source>
        <strain evidence="5">PF1309</strain>
    </source>
</reference>
<evidence type="ECO:0000313" key="6">
    <source>
        <dbReference type="Proteomes" id="UP000218231"/>
    </source>
</evidence>
<evidence type="ECO:0000256" key="1">
    <source>
        <dbReference type="ARBA" id="ARBA00004442"/>
    </source>
</evidence>
<comment type="subcellular location">
    <subcellularLocation>
        <location evidence="1">Cell outer membrane</location>
    </subcellularLocation>
</comment>
<gene>
    <name evidence="5" type="ORF">WR25_06560</name>
</gene>
<proteinExistence type="predicted"/>
<evidence type="ECO:0008006" key="7">
    <source>
        <dbReference type="Google" id="ProtNLM"/>
    </source>
</evidence>
<evidence type="ECO:0000256" key="2">
    <source>
        <dbReference type="ARBA" id="ARBA00023136"/>
    </source>
</evidence>
<dbReference type="Proteomes" id="UP000218231">
    <property type="component" value="Unassembled WGS sequence"/>
</dbReference>
<dbReference type="EMBL" id="LIAE01005814">
    <property type="protein sequence ID" value="PAV93014.1"/>
    <property type="molecule type" value="Genomic_DNA"/>
</dbReference>
<dbReference type="OrthoDB" id="10601192at2759"/>
<organism evidence="5 6">
    <name type="scientific">Diploscapter pachys</name>
    <dbReference type="NCBI Taxonomy" id="2018661"/>
    <lineage>
        <taxon>Eukaryota</taxon>
        <taxon>Metazoa</taxon>
        <taxon>Ecdysozoa</taxon>
        <taxon>Nematoda</taxon>
        <taxon>Chromadorea</taxon>
        <taxon>Rhabditida</taxon>
        <taxon>Rhabditina</taxon>
        <taxon>Rhabditomorpha</taxon>
        <taxon>Rhabditoidea</taxon>
        <taxon>Rhabditidae</taxon>
        <taxon>Diploscapter</taxon>
    </lineage>
</organism>
<keyword evidence="6" id="KW-1185">Reference proteome</keyword>
<keyword evidence="3" id="KW-0998">Cell outer membrane</keyword>
<dbReference type="Gene3D" id="2.40.170.20">
    <property type="entry name" value="TonB-dependent receptor, beta-barrel domain"/>
    <property type="match status" value="1"/>
</dbReference>
<feature type="compositionally biased region" description="Low complexity" evidence="4">
    <location>
        <begin position="23"/>
        <end position="36"/>
    </location>
</feature>
<feature type="compositionally biased region" description="Polar residues" evidence="4">
    <location>
        <begin position="13"/>
        <end position="22"/>
    </location>
</feature>
<feature type="region of interest" description="Disordered" evidence="4">
    <location>
        <begin position="1"/>
        <end position="36"/>
    </location>
</feature>
<keyword evidence="2" id="KW-0472">Membrane</keyword>
<protein>
    <recommendedName>
        <fullName evidence="7">TonB-dependent receptor-like beta-barrel domain-containing protein</fullName>
    </recommendedName>
</protein>
<dbReference type="STRING" id="2018661.A0A2A2M3G9"/>
<sequence length="177" mass="18567">MATASASMPRPITTGSPTTFRKTASTPPSASPAPTTCRACLASSISRATRAITGSRPTPRSASPASENTRSTPTCSAITSTPISSTSAPCPASRRPVSSAGWKRRATGWVAGSRRSMCYTMVNASASIRPFGQDSKTSLLLSANNIFDVVARRHSSFLKDFAPLAGRDIRVTLRFGL</sequence>
<evidence type="ECO:0000313" key="5">
    <source>
        <dbReference type="EMBL" id="PAV93014.1"/>
    </source>
</evidence>
<evidence type="ECO:0000256" key="4">
    <source>
        <dbReference type="SAM" id="MobiDB-lite"/>
    </source>
</evidence>
<comment type="caution">
    <text evidence="5">The sequence shown here is derived from an EMBL/GenBank/DDBJ whole genome shotgun (WGS) entry which is preliminary data.</text>
</comment>
<dbReference type="AlphaFoldDB" id="A0A2A2M3G9"/>
<dbReference type="InterPro" id="IPR036942">
    <property type="entry name" value="Beta-barrel_TonB_sf"/>
</dbReference>
<evidence type="ECO:0000256" key="3">
    <source>
        <dbReference type="ARBA" id="ARBA00023237"/>
    </source>
</evidence>
<name>A0A2A2M3G9_9BILA</name>
<feature type="compositionally biased region" description="Low complexity" evidence="4">
    <location>
        <begin position="55"/>
        <end position="93"/>
    </location>
</feature>